<sequence>MPVLILLEPVNFLLKQILEDFKDKFSIEVHNGPFQNTKQELSNLDTNKLYILLNCNLKPHRYEIFCLAKKQETSYVVINTQKLSTAKHDNPCVVANSQNFDSTQLLEYFSSTLKCSTAHKKKIVGGSYLSKVKEIINRINSQYPPFINDCESRLMKMISLNPVSLEEVEKCYSSMVEEASNKVMHK</sequence>
<keyword evidence="2" id="KW-1185">Reference proteome</keyword>
<dbReference type="EMBL" id="SBJO01000122">
    <property type="protein sequence ID" value="KAF9762908.1"/>
    <property type="molecule type" value="Genomic_DNA"/>
</dbReference>
<dbReference type="OrthoDB" id="2188105at2759"/>
<proteinExistence type="predicted"/>
<name>A0A9P6KYE2_9MICR</name>
<comment type="caution">
    <text evidence="1">The sequence shown here is derived from an EMBL/GenBank/DDBJ whole genome shotgun (WGS) entry which is preliminary data.</text>
</comment>
<accession>A0A9P6KYE2</accession>
<evidence type="ECO:0000313" key="2">
    <source>
        <dbReference type="Proteomes" id="UP000740883"/>
    </source>
</evidence>
<protein>
    <submittedName>
        <fullName evidence="1">Uncharacterized protein</fullName>
    </submittedName>
</protein>
<organism evidence="1 2">
    <name type="scientific">Nosema granulosis</name>
    <dbReference type="NCBI Taxonomy" id="83296"/>
    <lineage>
        <taxon>Eukaryota</taxon>
        <taxon>Fungi</taxon>
        <taxon>Fungi incertae sedis</taxon>
        <taxon>Microsporidia</taxon>
        <taxon>Nosematidae</taxon>
        <taxon>Nosema</taxon>
    </lineage>
</organism>
<dbReference type="Proteomes" id="UP000740883">
    <property type="component" value="Unassembled WGS sequence"/>
</dbReference>
<gene>
    <name evidence="1" type="ORF">NGRA_1678</name>
</gene>
<dbReference type="AlphaFoldDB" id="A0A9P6KYE2"/>
<evidence type="ECO:0000313" key="1">
    <source>
        <dbReference type="EMBL" id="KAF9762908.1"/>
    </source>
</evidence>
<reference evidence="1 2" key="1">
    <citation type="journal article" date="2020" name="Genome Biol. Evol.">
        <title>Comparative genomics of strictly vertically transmitted, feminizing microsporidia endosymbionts of amphipod crustaceans.</title>
        <authorList>
            <person name="Cormier A."/>
            <person name="Chebbi M.A."/>
            <person name="Giraud I."/>
            <person name="Wattier R."/>
            <person name="Teixeira M."/>
            <person name="Gilbert C."/>
            <person name="Rigaud T."/>
            <person name="Cordaux R."/>
        </authorList>
    </citation>
    <scope>NUCLEOTIDE SEQUENCE [LARGE SCALE GENOMIC DNA]</scope>
    <source>
        <strain evidence="1 2">Ou3-Ou53</strain>
    </source>
</reference>